<dbReference type="GO" id="GO:0009318">
    <property type="term" value="C:exodeoxyribonuclease VII complex"/>
    <property type="evidence" value="ECO:0007669"/>
    <property type="project" value="UniProtKB-UniRule"/>
</dbReference>
<evidence type="ECO:0000313" key="9">
    <source>
        <dbReference type="Proteomes" id="UP000823771"/>
    </source>
</evidence>
<dbReference type="Proteomes" id="UP000823771">
    <property type="component" value="Unassembled WGS sequence"/>
</dbReference>
<dbReference type="CDD" id="cd04489">
    <property type="entry name" value="ExoVII_LU_OBF"/>
    <property type="match status" value="1"/>
</dbReference>
<dbReference type="InterPro" id="IPR025824">
    <property type="entry name" value="OB-fold_nuc-bd_dom"/>
</dbReference>
<keyword evidence="1" id="KW-0963">Cytoplasm</keyword>
<dbReference type="EC" id="3.1.11.6" evidence="5"/>
<dbReference type="InterPro" id="IPR003753">
    <property type="entry name" value="Exonuc_VII_L"/>
</dbReference>
<comment type="caution">
    <text evidence="8">The sequence shown here is derived from an EMBL/GenBank/DDBJ whole genome shotgun (WGS) entry which is preliminary data.</text>
</comment>
<dbReference type="InterPro" id="IPR020579">
    <property type="entry name" value="Exonuc_VII_lsu_C"/>
</dbReference>
<dbReference type="EMBL" id="JADILZ010000018">
    <property type="protein sequence ID" value="MBO8477638.1"/>
    <property type="molecule type" value="Genomic_DNA"/>
</dbReference>
<organism evidence="8 9">
    <name type="scientific">Candidatus Cryptobacteroides excrementipullorum</name>
    <dbReference type="NCBI Taxonomy" id="2840761"/>
    <lineage>
        <taxon>Bacteria</taxon>
        <taxon>Pseudomonadati</taxon>
        <taxon>Bacteroidota</taxon>
        <taxon>Bacteroidia</taxon>
        <taxon>Bacteroidales</taxon>
        <taxon>Candidatus Cryptobacteroides</taxon>
    </lineage>
</organism>
<name>A0A9D9IRT6_9BACT</name>
<reference evidence="8" key="1">
    <citation type="submission" date="2020-10" db="EMBL/GenBank/DDBJ databases">
        <authorList>
            <person name="Gilroy R."/>
        </authorList>
    </citation>
    <scope>NUCLEOTIDE SEQUENCE</scope>
    <source>
        <strain evidence="8">2478</strain>
    </source>
</reference>
<comment type="similarity">
    <text evidence="5">Belongs to the XseA family.</text>
</comment>
<evidence type="ECO:0000313" key="8">
    <source>
        <dbReference type="EMBL" id="MBO8477638.1"/>
    </source>
</evidence>
<gene>
    <name evidence="8" type="primary">xseA</name>
    <name evidence="8" type="ORF">IAB80_01890</name>
</gene>
<feature type="domain" description="OB-fold nucleic acid binding" evidence="7">
    <location>
        <begin position="7"/>
        <end position="112"/>
    </location>
</feature>
<evidence type="ECO:0000256" key="1">
    <source>
        <dbReference type="ARBA" id="ARBA00022490"/>
    </source>
</evidence>
<dbReference type="PANTHER" id="PTHR30008:SF0">
    <property type="entry name" value="EXODEOXYRIBONUCLEASE 7 LARGE SUBUNIT"/>
    <property type="match status" value="1"/>
</dbReference>
<evidence type="ECO:0000259" key="7">
    <source>
        <dbReference type="Pfam" id="PF13742"/>
    </source>
</evidence>
<reference evidence="8" key="2">
    <citation type="journal article" date="2021" name="PeerJ">
        <title>Extensive microbial diversity within the chicken gut microbiome revealed by metagenomics and culture.</title>
        <authorList>
            <person name="Gilroy R."/>
            <person name="Ravi A."/>
            <person name="Getino M."/>
            <person name="Pursley I."/>
            <person name="Horton D.L."/>
            <person name="Alikhan N.F."/>
            <person name="Baker D."/>
            <person name="Gharbi K."/>
            <person name="Hall N."/>
            <person name="Watson M."/>
            <person name="Adriaenssens E.M."/>
            <person name="Foster-Nyarko E."/>
            <person name="Jarju S."/>
            <person name="Secka A."/>
            <person name="Antonio M."/>
            <person name="Oren A."/>
            <person name="Chaudhuri R.R."/>
            <person name="La Ragione R."/>
            <person name="Hildebrand F."/>
            <person name="Pallen M.J."/>
        </authorList>
    </citation>
    <scope>NUCLEOTIDE SEQUENCE</scope>
    <source>
        <strain evidence="8">2478</strain>
    </source>
</reference>
<evidence type="ECO:0000256" key="3">
    <source>
        <dbReference type="ARBA" id="ARBA00022801"/>
    </source>
</evidence>
<dbReference type="Pfam" id="PF13742">
    <property type="entry name" value="tRNA_anti_2"/>
    <property type="match status" value="1"/>
</dbReference>
<dbReference type="NCBIfam" id="TIGR00237">
    <property type="entry name" value="xseA"/>
    <property type="match status" value="1"/>
</dbReference>
<dbReference type="AlphaFoldDB" id="A0A9D9IRT6"/>
<proteinExistence type="inferred from homology"/>
<dbReference type="PANTHER" id="PTHR30008">
    <property type="entry name" value="EXODEOXYRIBONUCLEASE 7 LARGE SUBUNIT"/>
    <property type="match status" value="1"/>
</dbReference>
<dbReference type="GO" id="GO:0005737">
    <property type="term" value="C:cytoplasm"/>
    <property type="evidence" value="ECO:0007669"/>
    <property type="project" value="UniProtKB-SubCell"/>
</dbReference>
<evidence type="ECO:0000256" key="2">
    <source>
        <dbReference type="ARBA" id="ARBA00022722"/>
    </source>
</evidence>
<evidence type="ECO:0000259" key="6">
    <source>
        <dbReference type="Pfam" id="PF02601"/>
    </source>
</evidence>
<keyword evidence="2 5" id="KW-0540">Nuclease</keyword>
<keyword evidence="3 5" id="KW-0378">Hydrolase</keyword>
<dbReference type="Pfam" id="PF02601">
    <property type="entry name" value="Exonuc_VII_L"/>
    <property type="match status" value="1"/>
</dbReference>
<evidence type="ECO:0000256" key="5">
    <source>
        <dbReference type="RuleBase" id="RU004355"/>
    </source>
</evidence>
<dbReference type="GO" id="GO:0006308">
    <property type="term" value="P:DNA catabolic process"/>
    <property type="evidence" value="ECO:0007669"/>
    <property type="project" value="UniProtKB-UniRule"/>
</dbReference>
<protein>
    <recommendedName>
        <fullName evidence="5">Exodeoxyribonuclease 7 large subunit</fullName>
        <ecNumber evidence="5">3.1.11.6</ecNumber>
    </recommendedName>
</protein>
<keyword evidence="4 5" id="KW-0269">Exonuclease</keyword>
<dbReference type="GO" id="GO:0008855">
    <property type="term" value="F:exodeoxyribonuclease VII activity"/>
    <property type="evidence" value="ECO:0007669"/>
    <property type="project" value="UniProtKB-UniRule"/>
</dbReference>
<evidence type="ECO:0000256" key="4">
    <source>
        <dbReference type="ARBA" id="ARBA00022839"/>
    </source>
</evidence>
<feature type="domain" description="Exonuclease VII large subunit C-terminal" evidence="6">
    <location>
        <begin position="138"/>
        <end position="313"/>
    </location>
</feature>
<comment type="subcellular location">
    <subcellularLocation>
        <location evidence="5">Cytoplasm</location>
    </subcellularLocation>
</comment>
<comment type="catalytic activity">
    <reaction evidence="5">
        <text>Exonucleolytic cleavage in either 5'- to 3'- or 3'- to 5'-direction to yield nucleoside 5'-phosphates.</text>
        <dbReference type="EC" id="3.1.11.6"/>
    </reaction>
</comment>
<sequence>MEKEFITLYELQSGLKEGIERLYPSRLWLKAEISALKARPGGHCYMELSQSDDSGIVAKAQAVIWSSRYRFIAPYFESVTGSPLREGMLVLIQVQVNFSQLYGLSLVVNDIDPDFSTGEQERLKRETLERLRREGLADMQKGLGMPAIPYRIAVISAPDAAGYRDFMRHLHENEYGFVFHTDLFPALMQGSGSPSSIMDALDRVASAQDPYEVVAILRGGGAKLDLACYDDYDLAAHIAQFPIPVLTAIGHDQDSHAADLVAYGSVKTPTALADELVSLYASEDSRLLSYTSRLKLSFSGRLYREESRLQKLLTGISRAFSRKISDMEGHLSVLEARITASDPANILKKGYVLAVDSAGTVIKGVRDRRPGDRVGILMKDGRLDCTVDSVSRLPFRVQADEPGPGGGLHGEYAAMD</sequence>
<dbReference type="GO" id="GO:0003676">
    <property type="term" value="F:nucleic acid binding"/>
    <property type="evidence" value="ECO:0007669"/>
    <property type="project" value="InterPro"/>
</dbReference>
<accession>A0A9D9IRT6</accession>